<name>X1VMU3_9ZZZZ</name>
<comment type="caution">
    <text evidence="1">The sequence shown here is derived from an EMBL/GenBank/DDBJ whole genome shotgun (WGS) entry which is preliminary data.</text>
</comment>
<proteinExistence type="predicted"/>
<reference evidence="1" key="1">
    <citation type="journal article" date="2014" name="Front. Microbiol.">
        <title>High frequency of phylogenetically diverse reductive dehalogenase-homologous genes in deep subseafloor sedimentary metagenomes.</title>
        <authorList>
            <person name="Kawai M."/>
            <person name="Futagami T."/>
            <person name="Toyoda A."/>
            <person name="Takaki Y."/>
            <person name="Nishi S."/>
            <person name="Hori S."/>
            <person name="Arai W."/>
            <person name="Tsubouchi T."/>
            <person name="Morono Y."/>
            <person name="Uchiyama I."/>
            <person name="Ito T."/>
            <person name="Fujiyama A."/>
            <person name="Inagaki F."/>
            <person name="Takami H."/>
        </authorList>
    </citation>
    <scope>NUCLEOTIDE SEQUENCE</scope>
    <source>
        <strain evidence="1">Expedition CK06-06</strain>
    </source>
</reference>
<feature type="non-terminal residue" evidence="1">
    <location>
        <position position="120"/>
    </location>
</feature>
<dbReference type="AlphaFoldDB" id="X1VMU3"/>
<dbReference type="InterPro" id="IPR014867">
    <property type="entry name" value="Spore_coat_CotH_CotH2/3/7"/>
</dbReference>
<sequence>MKVKRDKNRVDISKLNPDEINGDDVTGGYIIKVDKEGWKPGIDSEYPPYPGATQTIRYQFHYPDAEDIVEEQVNYLSNFIGAFEYVMAGNNYADNFAGYPMYLNVESFADYYILNELSKN</sequence>
<evidence type="ECO:0000313" key="1">
    <source>
        <dbReference type="EMBL" id="GAJ09945.1"/>
    </source>
</evidence>
<accession>X1VMU3</accession>
<organism evidence="1">
    <name type="scientific">marine sediment metagenome</name>
    <dbReference type="NCBI Taxonomy" id="412755"/>
    <lineage>
        <taxon>unclassified sequences</taxon>
        <taxon>metagenomes</taxon>
        <taxon>ecological metagenomes</taxon>
    </lineage>
</organism>
<protein>
    <submittedName>
        <fullName evidence="1">Uncharacterized protein</fullName>
    </submittedName>
</protein>
<gene>
    <name evidence="1" type="ORF">S12H4_43701</name>
</gene>
<dbReference type="EMBL" id="BARW01026846">
    <property type="protein sequence ID" value="GAJ09945.1"/>
    <property type="molecule type" value="Genomic_DNA"/>
</dbReference>
<dbReference type="Pfam" id="PF08757">
    <property type="entry name" value="CotH"/>
    <property type="match status" value="1"/>
</dbReference>